<dbReference type="PIRSF" id="PIRSF032543">
    <property type="entry name" value="UCP032543_ParB-like"/>
    <property type="match status" value="1"/>
</dbReference>
<evidence type="ECO:0000259" key="1">
    <source>
        <dbReference type="SMART" id="SM00470"/>
    </source>
</evidence>
<evidence type="ECO:0000313" key="2">
    <source>
        <dbReference type="EMBL" id="QYA34080.1"/>
    </source>
</evidence>
<keyword evidence="2" id="KW-0614">Plasmid</keyword>
<feature type="domain" description="ParB-like N-terminal" evidence="1">
    <location>
        <begin position="4"/>
        <end position="87"/>
    </location>
</feature>
<name>A0AAT9P8P3_9STAP</name>
<organism evidence="2">
    <name type="scientific">Macrococcus psychrotolerans</name>
    <dbReference type="NCBI Taxonomy" id="3039389"/>
    <lineage>
        <taxon>Bacteria</taxon>
        <taxon>Bacillati</taxon>
        <taxon>Bacillota</taxon>
        <taxon>Bacilli</taxon>
        <taxon>Bacillales</taxon>
        <taxon>Staphylococcaceae</taxon>
        <taxon>Macrococcus</taxon>
    </lineage>
</organism>
<dbReference type="InterPro" id="IPR003115">
    <property type="entry name" value="ParB_N"/>
</dbReference>
<dbReference type="AlphaFoldDB" id="A0AAT9P8P3"/>
<reference evidence="2" key="1">
    <citation type="submission" date="2024-06" db="EMBL/GenBank/DDBJ databases">
        <title>Prevalence and characterization of methicillin-resistant Macrococcus spp. in food producing animals and meat in Switzerland in 2019.</title>
        <authorList>
            <person name="Keller J.E."/>
            <person name="Schwendener S."/>
            <person name="Neuenschwander J."/>
            <person name="Overesch G."/>
            <person name="Perreten V."/>
        </authorList>
    </citation>
    <scope>NUCLEOTIDE SEQUENCE</scope>
    <source>
        <strain evidence="2">19Msa1099</strain>
        <plasmid evidence="2">p19Msa1047_11</plasmid>
    </source>
</reference>
<proteinExistence type="predicted"/>
<dbReference type="CDD" id="cd16388">
    <property type="entry name" value="SbnI_like_N"/>
    <property type="match status" value="1"/>
</dbReference>
<gene>
    <name evidence="2" type="ORF">KYI10_11825</name>
</gene>
<accession>A0AAT9P8P3</accession>
<dbReference type="SMART" id="SM00470">
    <property type="entry name" value="ParB"/>
    <property type="match status" value="1"/>
</dbReference>
<dbReference type="EMBL" id="CP079956">
    <property type="protein sequence ID" value="QYA34080.1"/>
    <property type="molecule type" value="Genomic_DNA"/>
</dbReference>
<dbReference type="InterPro" id="IPR037953">
    <property type="entry name" value="SbnI-like_N"/>
</dbReference>
<sequence length="238" mass="28280">MELRFIEINNLVLHEYTEKIRFQKLITKIEEEGVQKSPIIVTKIDNYYLVLDGAHRYTCLKALKYKYILCQIINSEEYYIDTWQHTISKDDYANHIQILLKNERFSKLDSEKDKDILQINTMNDENTPEPLESYIQFVDCLNKCNSFKRVHKNEYSKDSVKVIYPEVDEELIKLLVNKNRRIPAGISKVNLKCGRILGVSIPLQILNENTFHDIYIDKIMNNIRKYEETIYLYEGMIL</sequence>
<geneLocation type="plasmid" evidence="2">
    <name>p19Msa1047_11</name>
</geneLocation>
<protein>
    <submittedName>
        <fullName evidence="2">ParB N-terminal domain-containing protein</fullName>
    </submittedName>
</protein>
<dbReference type="InterPro" id="IPR016999">
    <property type="entry name" value="SbnI-like"/>
</dbReference>